<proteinExistence type="predicted"/>
<dbReference type="HOGENOM" id="CLU_003431_0_0_1"/>
<evidence type="ECO:0000313" key="2">
    <source>
        <dbReference type="EMBL" id="EER43818.1"/>
    </source>
</evidence>
<protein>
    <submittedName>
        <fullName evidence="2">Uncharacterized protein</fullName>
    </submittedName>
</protein>
<feature type="compositionally biased region" description="Low complexity" evidence="1">
    <location>
        <begin position="714"/>
        <end position="723"/>
    </location>
</feature>
<dbReference type="PANTHER" id="PTHR42345">
    <property type="entry name" value="TPR_REGION DOMAIN-CONTAINING PROTEIN"/>
    <property type="match status" value="1"/>
</dbReference>
<dbReference type="EMBL" id="GG692420">
    <property type="protein sequence ID" value="EER43818.1"/>
    <property type="molecule type" value="Genomic_DNA"/>
</dbReference>
<reference evidence="3" key="1">
    <citation type="submission" date="2009-05" db="EMBL/GenBank/DDBJ databases">
        <title>The genome sequence of Ajellomyces capsulatus strain H143.</title>
        <authorList>
            <person name="Champion M."/>
            <person name="Cuomo C.A."/>
            <person name="Ma L.-J."/>
            <person name="Henn M.R."/>
            <person name="Sil A."/>
            <person name="Goldman B."/>
            <person name="Young S.K."/>
            <person name="Kodira C.D."/>
            <person name="Zeng Q."/>
            <person name="Koehrsen M."/>
            <person name="Alvarado L."/>
            <person name="Berlin A.M."/>
            <person name="Borenstein D."/>
            <person name="Chen Z."/>
            <person name="Engels R."/>
            <person name="Freedman E."/>
            <person name="Gellesch M."/>
            <person name="Goldberg J."/>
            <person name="Griggs A."/>
            <person name="Gujja S."/>
            <person name="Heiman D.I."/>
            <person name="Hepburn T.A."/>
            <person name="Howarth C."/>
            <person name="Jen D."/>
            <person name="Larson L."/>
            <person name="Lewis B."/>
            <person name="Mehta T."/>
            <person name="Park D."/>
            <person name="Pearson M."/>
            <person name="Roberts A."/>
            <person name="Saif S."/>
            <person name="Shea T.D."/>
            <person name="Shenoy N."/>
            <person name="Sisk P."/>
            <person name="Stolte C."/>
            <person name="Sykes S."/>
            <person name="Walk T."/>
            <person name="White J."/>
            <person name="Yandava C."/>
            <person name="Klein B."/>
            <person name="McEwen J.G."/>
            <person name="Puccia R."/>
            <person name="Goldman G.H."/>
            <person name="Felipe M.S."/>
            <person name="Nino-Vega G."/>
            <person name="San-Blas G."/>
            <person name="Taylor J.W."/>
            <person name="Mendoza L."/>
            <person name="Galagan J.E."/>
            <person name="Nusbaum C."/>
            <person name="Birren B.W."/>
        </authorList>
    </citation>
    <scope>NUCLEOTIDE SEQUENCE [LARGE SCALE GENOMIC DNA]</scope>
    <source>
        <strain evidence="3">H143</strain>
    </source>
</reference>
<evidence type="ECO:0000313" key="3">
    <source>
        <dbReference type="Proteomes" id="UP000002624"/>
    </source>
</evidence>
<feature type="compositionally biased region" description="Basic residues" evidence="1">
    <location>
        <begin position="680"/>
        <end position="689"/>
    </location>
</feature>
<dbReference type="AlphaFoldDB" id="C6H5Z7"/>
<gene>
    <name evidence="2" type="ORF">HCDG_01848</name>
</gene>
<sequence>MGVSGEIQEAYQSATHLDEFQGSSHSLSEHQLKYLFSGAPHFLLEKGLNRWYPHVVFPWDRDLRIQHLDDRKALEHPSFTLSTLHAHIPVSPGGGGIQIYPDALTEKSGCRRPSFDIGVFEVPNMLSSRANEDGCIGFHNFMELPIVYGPRSEQRPLSPRLFDKHLQITPAPRGKDDPYSDYNLNVIFDRLKLVAAGPSAWKRIGVRDCSMKAITQRLQTLSGVQDQITLQGKSVTLLDEESVAGLHRQLFSTFLYPPPNAVHAEHPDSFRFQISTLIQVLNLKGAWVDFSLMKWRVRAGQILWELPPHQDISVPKVQEPHDFDSPWVCALLPRYPRQQLEALLVFAELLKWPDIENMKHYMREKLEFALLQPSNFNHMFASPMSTVLLSDNIKLLRKCEMYRKSHSLKLCRLHSCPSSARHSANYVGGWMSRTWLTGLIMPGETIYDILMSALLENDHDAISRLGPIANLHGAFVYKGQSWWSKACVIGRILASFDASTICMGWISTTIIPLDDARAPLSDGWLEIETIDITKTHTQARINQGKGVLLDSSPLGTEGDLSATAFSLPLDEANAGPSQDTQVLYENTILSLQHSQHPSVTARPPKATATLAFTLTHGLSGPSQVSMSIKYNVSFVSAFPCLPPYGSVLSSGYEERDASHQYTKGLSTKKETNYIGLQKNRTSRKSKPTPRPRLPGHLLHTASFPYSYIPIHTLPSTPRLPTTPNHLEAHTSSSPVNHPPLATNRSPKLEGSQRKHTYVVDARGSEHKELFARSWCAMVGVDAVVGRVGQTCVACCIREARAADVPVVIRVGMAELSGRH</sequence>
<dbReference type="eggNOG" id="ENOG502RJYG">
    <property type="taxonomic scope" value="Eukaryota"/>
</dbReference>
<feature type="region of interest" description="Disordered" evidence="1">
    <location>
        <begin position="673"/>
        <end position="694"/>
    </location>
</feature>
<dbReference type="Proteomes" id="UP000002624">
    <property type="component" value="Unassembled WGS sequence"/>
</dbReference>
<dbReference type="STRING" id="544712.C6H5Z7"/>
<accession>C6H5Z7</accession>
<dbReference type="VEuPathDB" id="FungiDB:HCDG_01848"/>
<evidence type="ECO:0000256" key="1">
    <source>
        <dbReference type="SAM" id="MobiDB-lite"/>
    </source>
</evidence>
<dbReference type="OrthoDB" id="20872at2759"/>
<organism evidence="2 3">
    <name type="scientific">Ajellomyces capsulatus (strain H143)</name>
    <name type="common">Darling's disease fungus</name>
    <name type="synonym">Histoplasma capsulatum</name>
    <dbReference type="NCBI Taxonomy" id="544712"/>
    <lineage>
        <taxon>Eukaryota</taxon>
        <taxon>Fungi</taxon>
        <taxon>Dikarya</taxon>
        <taxon>Ascomycota</taxon>
        <taxon>Pezizomycotina</taxon>
        <taxon>Eurotiomycetes</taxon>
        <taxon>Eurotiomycetidae</taxon>
        <taxon>Onygenales</taxon>
        <taxon>Ajellomycetaceae</taxon>
        <taxon>Histoplasma</taxon>
    </lineage>
</organism>
<dbReference type="OMA" id="VFEVPNM"/>
<dbReference type="PANTHER" id="PTHR42345:SF2">
    <property type="entry name" value="HELICASE-LIKE PROTEIN"/>
    <property type="match status" value="1"/>
</dbReference>
<feature type="region of interest" description="Disordered" evidence="1">
    <location>
        <begin position="714"/>
        <end position="753"/>
    </location>
</feature>
<name>C6H5Z7_AJECH</name>